<keyword evidence="7" id="KW-0456">Lyase</keyword>
<protein>
    <recommendedName>
        <fullName evidence="3">tryptophan synthase</fullName>
        <ecNumber evidence="3">4.2.1.20</ecNumber>
    </recommendedName>
</protein>
<comment type="pathway">
    <text evidence="1">Amino-acid biosynthesis; L-tryptophan biosynthesis; L-tryptophan from chorismate: step 5/5.</text>
</comment>
<dbReference type="PANTHER" id="PTHR43406:SF1">
    <property type="entry name" value="TRYPTOPHAN SYNTHASE ALPHA CHAIN, CHLOROPLASTIC"/>
    <property type="match status" value="1"/>
</dbReference>
<name>A0A6N0I453_STAHO</name>
<dbReference type="Gene3D" id="3.20.20.70">
    <property type="entry name" value="Aldolase class I"/>
    <property type="match status" value="1"/>
</dbReference>
<keyword evidence="6" id="KW-0057">Aromatic amino acid biosynthesis</keyword>
<dbReference type="InterPro" id="IPR002028">
    <property type="entry name" value="Trp_synthase_suA"/>
</dbReference>
<dbReference type="Proteomes" id="UP000509636">
    <property type="component" value="Chromosome"/>
</dbReference>
<evidence type="ECO:0000256" key="8">
    <source>
        <dbReference type="ARBA" id="ARBA00049047"/>
    </source>
</evidence>
<reference evidence="9 10" key="1">
    <citation type="submission" date="2019-09" db="EMBL/GenBank/DDBJ databases">
        <title>FDA dAtabase for Regulatory Grade micrObial Sequences (FDA-ARGOS): Supporting development and validation of Infectious Disease Dx tests.</title>
        <authorList>
            <person name="Sciortino C."/>
            <person name="Tallon L."/>
            <person name="Sadzewicz L."/>
            <person name="Vavikolanu K."/>
            <person name="Mehta A."/>
            <person name="Aluvathingal J."/>
            <person name="Nadendla S."/>
            <person name="Nandy P."/>
            <person name="Geyer C."/>
            <person name="Yan Y."/>
            <person name="Sichtig H."/>
        </authorList>
    </citation>
    <scope>NUCLEOTIDE SEQUENCE [LARGE SCALE GENOMIC DNA]</scope>
    <source>
        <strain evidence="9 10">FDAARGOS_661</strain>
    </source>
</reference>
<comment type="catalytic activity">
    <reaction evidence="8">
        <text>(1S,2R)-1-C-(indol-3-yl)glycerol 3-phosphate + L-serine = D-glyceraldehyde 3-phosphate + L-tryptophan + H2O</text>
        <dbReference type="Rhea" id="RHEA:10532"/>
        <dbReference type="ChEBI" id="CHEBI:15377"/>
        <dbReference type="ChEBI" id="CHEBI:33384"/>
        <dbReference type="ChEBI" id="CHEBI:57912"/>
        <dbReference type="ChEBI" id="CHEBI:58866"/>
        <dbReference type="ChEBI" id="CHEBI:59776"/>
        <dbReference type="EC" id="4.2.1.20"/>
    </reaction>
</comment>
<organism evidence="9 10">
    <name type="scientific">Staphylococcus hominis</name>
    <dbReference type="NCBI Taxonomy" id="1290"/>
    <lineage>
        <taxon>Bacteria</taxon>
        <taxon>Bacillati</taxon>
        <taxon>Bacillota</taxon>
        <taxon>Bacilli</taxon>
        <taxon>Bacillales</taxon>
        <taxon>Staphylococcaceae</taxon>
        <taxon>Staphylococcus</taxon>
    </lineage>
</organism>
<dbReference type="GO" id="GO:0005829">
    <property type="term" value="C:cytosol"/>
    <property type="evidence" value="ECO:0007669"/>
    <property type="project" value="TreeGrafter"/>
</dbReference>
<evidence type="ECO:0000313" key="9">
    <source>
        <dbReference type="EMBL" id="QKQ29333.1"/>
    </source>
</evidence>
<accession>A0A6N0I453</accession>
<dbReference type="AlphaFoldDB" id="A0A6N0I453"/>
<evidence type="ECO:0000256" key="1">
    <source>
        <dbReference type="ARBA" id="ARBA00004733"/>
    </source>
</evidence>
<keyword evidence="5" id="KW-0822">Tryptophan biosynthesis</keyword>
<keyword evidence="4" id="KW-0028">Amino-acid biosynthesis</keyword>
<evidence type="ECO:0000256" key="2">
    <source>
        <dbReference type="ARBA" id="ARBA00011270"/>
    </source>
</evidence>
<evidence type="ECO:0000313" key="10">
    <source>
        <dbReference type="Proteomes" id="UP000509636"/>
    </source>
</evidence>
<evidence type="ECO:0000256" key="6">
    <source>
        <dbReference type="ARBA" id="ARBA00023141"/>
    </source>
</evidence>
<dbReference type="SUPFAM" id="SSF51366">
    <property type="entry name" value="Ribulose-phoshate binding barrel"/>
    <property type="match status" value="1"/>
</dbReference>
<dbReference type="UniPathway" id="UPA00035">
    <property type="reaction ID" value="UER00044"/>
</dbReference>
<evidence type="ECO:0000256" key="5">
    <source>
        <dbReference type="ARBA" id="ARBA00022822"/>
    </source>
</evidence>
<dbReference type="InterPro" id="IPR011060">
    <property type="entry name" value="RibuloseP-bd_barrel"/>
</dbReference>
<evidence type="ECO:0000256" key="7">
    <source>
        <dbReference type="ARBA" id="ARBA00023239"/>
    </source>
</evidence>
<proteinExistence type="predicted"/>
<dbReference type="GO" id="GO:0004834">
    <property type="term" value="F:tryptophan synthase activity"/>
    <property type="evidence" value="ECO:0007669"/>
    <property type="project" value="UniProtKB-EC"/>
</dbReference>
<dbReference type="Pfam" id="PF00290">
    <property type="entry name" value="Trp_syntA"/>
    <property type="match status" value="1"/>
</dbReference>
<sequence>MTYYNVILSYGEKAFFKKCDDIGVYGVIIPDLPFELIEQLKQQLNDNRVVKIISLIAMTADTNRIQNIAKHAEGFIYTVTMNATTGEDGTFHPKLKDQIKMIKSFTALQL</sequence>
<dbReference type="EMBL" id="CP054550">
    <property type="protein sequence ID" value="QKQ29333.1"/>
    <property type="molecule type" value="Genomic_DNA"/>
</dbReference>
<evidence type="ECO:0000256" key="3">
    <source>
        <dbReference type="ARBA" id="ARBA00012043"/>
    </source>
</evidence>
<dbReference type="EC" id="4.2.1.20" evidence="3"/>
<dbReference type="PANTHER" id="PTHR43406">
    <property type="entry name" value="TRYPTOPHAN SYNTHASE, ALPHA CHAIN"/>
    <property type="match status" value="1"/>
</dbReference>
<gene>
    <name evidence="9" type="ORF">FOB69_10080</name>
</gene>
<evidence type="ECO:0000256" key="4">
    <source>
        <dbReference type="ARBA" id="ARBA00022605"/>
    </source>
</evidence>
<dbReference type="InterPro" id="IPR013785">
    <property type="entry name" value="Aldolase_TIM"/>
</dbReference>
<comment type="subunit">
    <text evidence="2">Tetramer of two alpha and two beta chains.</text>
</comment>